<gene>
    <name evidence="1" type="ORF">QJS10_CPB13g01449</name>
</gene>
<sequence>MIYKPSEGTSGEILIGWNSNERALQDQVIRNYSISGLFQDVRSGWRWMLFGVYGLDVESEREALWSELSTIRAAWDVPWSVMVGEEILTGEDLITDRSLHILNRNSNVTEHGGLFGKITDCLKSLRCHSVSTEVLNGLFIIAGYSFTTPLDFGIKGAGRRRGMATQGKKDRVGGTSF</sequence>
<proteinExistence type="predicted"/>
<comment type="caution">
    <text evidence="1">The sequence shown here is derived from an EMBL/GenBank/DDBJ whole genome shotgun (WGS) entry which is preliminary data.</text>
</comment>
<evidence type="ECO:0000313" key="2">
    <source>
        <dbReference type="Proteomes" id="UP001180020"/>
    </source>
</evidence>
<evidence type="ECO:0000313" key="1">
    <source>
        <dbReference type="EMBL" id="KAK1300636.1"/>
    </source>
</evidence>
<accession>A0AAV9DGB9</accession>
<keyword evidence="2" id="KW-1185">Reference proteome</keyword>
<protein>
    <submittedName>
        <fullName evidence="1">Uncharacterized protein</fullName>
    </submittedName>
</protein>
<dbReference type="EMBL" id="JAUJYO010000013">
    <property type="protein sequence ID" value="KAK1300636.1"/>
    <property type="molecule type" value="Genomic_DNA"/>
</dbReference>
<reference evidence="1" key="2">
    <citation type="submission" date="2023-06" db="EMBL/GenBank/DDBJ databases">
        <authorList>
            <person name="Ma L."/>
            <person name="Liu K.-W."/>
            <person name="Li Z."/>
            <person name="Hsiao Y.-Y."/>
            <person name="Qi Y."/>
            <person name="Fu T."/>
            <person name="Tang G."/>
            <person name="Zhang D."/>
            <person name="Sun W.-H."/>
            <person name="Liu D.-K."/>
            <person name="Li Y."/>
            <person name="Chen G.-Z."/>
            <person name="Liu X.-D."/>
            <person name="Liao X.-Y."/>
            <person name="Jiang Y.-T."/>
            <person name="Yu X."/>
            <person name="Hao Y."/>
            <person name="Huang J."/>
            <person name="Zhao X.-W."/>
            <person name="Ke S."/>
            <person name="Chen Y.-Y."/>
            <person name="Wu W.-L."/>
            <person name="Hsu J.-L."/>
            <person name="Lin Y.-F."/>
            <person name="Huang M.-D."/>
            <person name="Li C.-Y."/>
            <person name="Huang L."/>
            <person name="Wang Z.-W."/>
            <person name="Zhao X."/>
            <person name="Zhong W.-Y."/>
            <person name="Peng D.-H."/>
            <person name="Ahmad S."/>
            <person name="Lan S."/>
            <person name="Zhang J.-S."/>
            <person name="Tsai W.-C."/>
            <person name="Van De Peer Y."/>
            <person name="Liu Z.-J."/>
        </authorList>
    </citation>
    <scope>NUCLEOTIDE SEQUENCE</scope>
    <source>
        <strain evidence="1">CP</strain>
        <tissue evidence="1">Leaves</tissue>
    </source>
</reference>
<dbReference type="Proteomes" id="UP001180020">
    <property type="component" value="Unassembled WGS sequence"/>
</dbReference>
<name>A0AAV9DGB9_ACOCL</name>
<organism evidence="1 2">
    <name type="scientific">Acorus calamus</name>
    <name type="common">Sweet flag</name>
    <dbReference type="NCBI Taxonomy" id="4465"/>
    <lineage>
        <taxon>Eukaryota</taxon>
        <taxon>Viridiplantae</taxon>
        <taxon>Streptophyta</taxon>
        <taxon>Embryophyta</taxon>
        <taxon>Tracheophyta</taxon>
        <taxon>Spermatophyta</taxon>
        <taxon>Magnoliopsida</taxon>
        <taxon>Liliopsida</taxon>
        <taxon>Acoraceae</taxon>
        <taxon>Acorus</taxon>
    </lineage>
</organism>
<reference evidence="1" key="1">
    <citation type="journal article" date="2023" name="Nat. Commun.">
        <title>Diploid and tetraploid genomes of Acorus and the evolution of monocots.</title>
        <authorList>
            <person name="Ma L."/>
            <person name="Liu K.W."/>
            <person name="Li Z."/>
            <person name="Hsiao Y.Y."/>
            <person name="Qi Y."/>
            <person name="Fu T."/>
            <person name="Tang G.D."/>
            <person name="Zhang D."/>
            <person name="Sun W.H."/>
            <person name="Liu D.K."/>
            <person name="Li Y."/>
            <person name="Chen G.Z."/>
            <person name="Liu X.D."/>
            <person name="Liao X.Y."/>
            <person name="Jiang Y.T."/>
            <person name="Yu X."/>
            <person name="Hao Y."/>
            <person name="Huang J."/>
            <person name="Zhao X.W."/>
            <person name="Ke S."/>
            <person name="Chen Y.Y."/>
            <person name="Wu W.L."/>
            <person name="Hsu J.L."/>
            <person name="Lin Y.F."/>
            <person name="Huang M.D."/>
            <person name="Li C.Y."/>
            <person name="Huang L."/>
            <person name="Wang Z.W."/>
            <person name="Zhao X."/>
            <person name="Zhong W.Y."/>
            <person name="Peng D.H."/>
            <person name="Ahmad S."/>
            <person name="Lan S."/>
            <person name="Zhang J.S."/>
            <person name="Tsai W.C."/>
            <person name="Van de Peer Y."/>
            <person name="Liu Z.J."/>
        </authorList>
    </citation>
    <scope>NUCLEOTIDE SEQUENCE</scope>
    <source>
        <strain evidence="1">CP</strain>
    </source>
</reference>
<dbReference type="AlphaFoldDB" id="A0AAV9DGB9"/>